<dbReference type="RefSeq" id="WP_119985534.1">
    <property type="nucleotide sequence ID" value="NZ_CP032489.1"/>
</dbReference>
<evidence type="ECO:0008006" key="4">
    <source>
        <dbReference type="Google" id="ProtNLM"/>
    </source>
</evidence>
<feature type="signal peptide" evidence="1">
    <location>
        <begin position="1"/>
        <end position="23"/>
    </location>
</feature>
<keyword evidence="3" id="KW-1185">Reference proteome</keyword>
<gene>
    <name evidence="2" type="ORF">D6B99_04540</name>
</gene>
<proteinExistence type="predicted"/>
<dbReference type="Proteomes" id="UP000266118">
    <property type="component" value="Chromosome"/>
</dbReference>
<dbReference type="OrthoDB" id="9800869at2"/>
<evidence type="ECO:0000313" key="2">
    <source>
        <dbReference type="EMBL" id="AYD46944.1"/>
    </source>
</evidence>
<dbReference type="KEGG" id="ark:D6B99_04540"/>
<dbReference type="AlphaFoldDB" id="A0A386HNN3"/>
<evidence type="ECO:0000256" key="1">
    <source>
        <dbReference type="SAM" id="SignalP"/>
    </source>
</evidence>
<reference evidence="2 3" key="1">
    <citation type="submission" date="2018-09" db="EMBL/GenBank/DDBJ databases">
        <title>Arachidicoccus sp. nov., a bacterium isolated from soil.</title>
        <authorList>
            <person name="Weon H.-Y."/>
            <person name="Kwon S.-W."/>
            <person name="Lee S.A."/>
        </authorList>
    </citation>
    <scope>NUCLEOTIDE SEQUENCE [LARGE SCALE GENOMIC DNA]</scope>
    <source>
        <strain evidence="2 3">KIS59-12</strain>
    </source>
</reference>
<sequence>MKNKTLTLVGIAMSLLLANHSQAQLFKRLKDKVTSKIGDKADGMIDDVFSKKSKDTTLRTSTSSVNTAFFMDAAKSYNFVPGNTVIFQDNFSRDSLGTMAQHWKTSGSGDIETFRLRNGRWLSLNEFTSYKLKRDNPLPENFTIEFDIATQSNTNAGDLETLSFGFAHDNNISDYISDAYNDNAITETQIHYWNKEVNNSSSDTKINNTIKFPLAAYAVGIMHVAIKVNGENMQVFLDKAKVLDTHMFLGTSKTKYFYISTGTRLDNGAKIGISNFTIAAIENGNV</sequence>
<accession>A0A386HNN3</accession>
<organism evidence="2 3">
    <name type="scientific">Arachidicoccus soli</name>
    <dbReference type="NCBI Taxonomy" id="2341117"/>
    <lineage>
        <taxon>Bacteria</taxon>
        <taxon>Pseudomonadati</taxon>
        <taxon>Bacteroidota</taxon>
        <taxon>Chitinophagia</taxon>
        <taxon>Chitinophagales</taxon>
        <taxon>Chitinophagaceae</taxon>
        <taxon>Arachidicoccus</taxon>
    </lineage>
</organism>
<dbReference type="EMBL" id="CP032489">
    <property type="protein sequence ID" value="AYD46944.1"/>
    <property type="molecule type" value="Genomic_DNA"/>
</dbReference>
<feature type="chain" id="PRO_5017215464" description="Alginate lyase 2 domain-containing protein" evidence="1">
    <location>
        <begin position="24"/>
        <end position="286"/>
    </location>
</feature>
<keyword evidence="1" id="KW-0732">Signal</keyword>
<evidence type="ECO:0000313" key="3">
    <source>
        <dbReference type="Proteomes" id="UP000266118"/>
    </source>
</evidence>
<name>A0A386HNN3_9BACT</name>
<protein>
    <recommendedName>
        <fullName evidence="4">Alginate lyase 2 domain-containing protein</fullName>
    </recommendedName>
</protein>